<dbReference type="Proteomes" id="UP000092582">
    <property type="component" value="Chromosome 1"/>
</dbReference>
<dbReference type="PANTHER" id="PTHR31435">
    <property type="entry name" value="PROTEIN NATD1"/>
    <property type="match status" value="1"/>
</dbReference>
<dbReference type="Gene3D" id="3.40.630.30">
    <property type="match status" value="1"/>
</dbReference>
<dbReference type="EMBL" id="CP016282">
    <property type="protein sequence ID" value="ANP73418.1"/>
    <property type="molecule type" value="Genomic_DNA"/>
</dbReference>
<dbReference type="KEGG" id="cart:PA27867_2470"/>
<dbReference type="PANTHER" id="PTHR31435:SF9">
    <property type="entry name" value="PROTEIN NATD1"/>
    <property type="match status" value="1"/>
</dbReference>
<gene>
    <name evidence="2" type="ORF">PA27867_2470</name>
</gene>
<evidence type="ECO:0000259" key="1">
    <source>
        <dbReference type="PROSITE" id="PS51729"/>
    </source>
</evidence>
<evidence type="ECO:0000313" key="2">
    <source>
        <dbReference type="EMBL" id="ANP73418.1"/>
    </source>
</evidence>
<organism evidence="2 3">
    <name type="scientific">Cryobacterium arcticum</name>
    <dbReference type="NCBI Taxonomy" id="670052"/>
    <lineage>
        <taxon>Bacteria</taxon>
        <taxon>Bacillati</taxon>
        <taxon>Actinomycetota</taxon>
        <taxon>Actinomycetes</taxon>
        <taxon>Micrococcales</taxon>
        <taxon>Microbacteriaceae</taxon>
        <taxon>Cryobacterium</taxon>
    </lineage>
</organism>
<dbReference type="InterPro" id="IPR045057">
    <property type="entry name" value="Gcn5-rel_NAT"/>
</dbReference>
<reference evidence="2 3" key="1">
    <citation type="submission" date="2016-06" db="EMBL/GenBank/DDBJ databases">
        <title>Genome sequencing of Cryobacterium arcticum PAMC 27867.</title>
        <authorList>
            <person name="Lee J."/>
            <person name="Kim O.-S."/>
        </authorList>
    </citation>
    <scope>NUCLEOTIDE SEQUENCE [LARGE SCALE GENOMIC DNA]</scope>
    <source>
        <strain evidence="2 3">PAMC 27867</strain>
    </source>
</reference>
<dbReference type="InterPro" id="IPR016181">
    <property type="entry name" value="Acyl_CoA_acyltransferase"/>
</dbReference>
<dbReference type="STRING" id="670052.PA27867_2470"/>
<dbReference type="RefSeq" id="WP_066596795.1">
    <property type="nucleotide sequence ID" value="NZ_CP016282.1"/>
</dbReference>
<dbReference type="SUPFAM" id="SSF55729">
    <property type="entry name" value="Acyl-CoA N-acyltransferases (Nat)"/>
    <property type="match status" value="1"/>
</dbReference>
<name>A0A1B1BLL0_9MICO</name>
<keyword evidence="2" id="KW-0808">Transferase</keyword>
<dbReference type="CDD" id="cd04301">
    <property type="entry name" value="NAT_SF"/>
    <property type="match status" value="1"/>
</dbReference>
<sequence length="96" mass="10664">MNTVLAHEPDASRYALYLDGELAAVADYAAHGDTLSFNHTFTDPARRGQGLAGQVVTFAMDDVEKTSHRAVSPDCWYVAKWFDKHPERAGLLRVRS</sequence>
<dbReference type="InterPro" id="IPR031165">
    <property type="entry name" value="GNAT_YJDJ"/>
</dbReference>
<proteinExistence type="predicted"/>
<evidence type="ECO:0000313" key="3">
    <source>
        <dbReference type="Proteomes" id="UP000092582"/>
    </source>
</evidence>
<dbReference type="AlphaFoldDB" id="A0A1B1BLL0"/>
<feature type="domain" description="N-acetyltransferase" evidence="1">
    <location>
        <begin position="6"/>
        <end position="93"/>
    </location>
</feature>
<keyword evidence="3" id="KW-1185">Reference proteome</keyword>
<protein>
    <submittedName>
        <fullName evidence="2">Acetyltransferase</fullName>
    </submittedName>
</protein>
<dbReference type="Pfam" id="PF14542">
    <property type="entry name" value="Acetyltransf_CG"/>
    <property type="match status" value="1"/>
</dbReference>
<dbReference type="OrthoDB" id="5405911at2"/>
<accession>A0A1B1BLL0</accession>
<dbReference type="PROSITE" id="PS51729">
    <property type="entry name" value="GNAT_YJDJ"/>
    <property type="match status" value="1"/>
</dbReference>
<dbReference type="GO" id="GO:0016740">
    <property type="term" value="F:transferase activity"/>
    <property type="evidence" value="ECO:0007669"/>
    <property type="project" value="UniProtKB-KW"/>
</dbReference>